<dbReference type="EMBL" id="JEMX01000021">
    <property type="protein sequence ID" value="EXI81522.1"/>
    <property type="molecule type" value="Genomic_DNA"/>
</dbReference>
<gene>
    <name evidence="2" type="ORF">AW10_01059</name>
</gene>
<proteinExistence type="predicted"/>
<keyword evidence="1" id="KW-0472">Membrane</keyword>
<dbReference type="STRING" id="1454003.AW10_01059"/>
<evidence type="ECO:0000256" key="1">
    <source>
        <dbReference type="SAM" id="Phobius"/>
    </source>
</evidence>
<dbReference type="AlphaFoldDB" id="A0A011PWZ3"/>
<sequence length="120" mass="12775">MGQGMNHLPGELAGELFVWSMIVGIGVATFLLRFAPIALLARLELPAWLTQALRYVPPAVMAAIIAPPLFFADGTPTIDANLPRIAAATLAAAVAWRTRSTLWTIVVGMLALWGLQALLA</sequence>
<evidence type="ECO:0000313" key="2">
    <source>
        <dbReference type="EMBL" id="EXI81522.1"/>
    </source>
</evidence>
<evidence type="ECO:0000313" key="3">
    <source>
        <dbReference type="Proteomes" id="UP000021816"/>
    </source>
</evidence>
<dbReference type="InterPro" id="IPR008407">
    <property type="entry name" value="Brnchd-chn_aa_trnsp_AzlD"/>
</dbReference>
<feature type="transmembrane region" description="Helical" evidence="1">
    <location>
        <begin position="100"/>
        <end position="119"/>
    </location>
</feature>
<feature type="transmembrane region" description="Helical" evidence="1">
    <location>
        <begin position="16"/>
        <end position="40"/>
    </location>
</feature>
<accession>A0A011PWZ3</accession>
<reference evidence="2 3" key="1">
    <citation type="submission" date="2014-02" db="EMBL/GenBank/DDBJ databases">
        <title>Expanding our view of genomic diversity in Candidatus Accumulibacter clades.</title>
        <authorList>
            <person name="Skennerton C.T."/>
            <person name="Barr J.J."/>
            <person name="Slater F.R."/>
            <person name="Bond P.L."/>
            <person name="Tyson G.W."/>
        </authorList>
    </citation>
    <scope>NUCLEOTIDE SEQUENCE [LARGE SCALE GENOMIC DNA]</scope>
    <source>
        <strain evidence="3">BA-92</strain>
    </source>
</reference>
<protein>
    <submittedName>
        <fullName evidence="2">Putative membrane protein</fullName>
    </submittedName>
</protein>
<dbReference type="PATRIC" id="fig|1454003.3.peg.1097"/>
<keyword evidence="1" id="KW-0812">Transmembrane</keyword>
<dbReference type="Pfam" id="PF05437">
    <property type="entry name" value="AzlD"/>
    <property type="match status" value="1"/>
</dbReference>
<dbReference type="Proteomes" id="UP000021816">
    <property type="component" value="Unassembled WGS sequence"/>
</dbReference>
<organism evidence="2 3">
    <name type="scientific">Candidatus Accumulibacter appositus</name>
    <dbReference type="NCBI Taxonomy" id="1454003"/>
    <lineage>
        <taxon>Bacteria</taxon>
        <taxon>Pseudomonadati</taxon>
        <taxon>Pseudomonadota</taxon>
        <taxon>Betaproteobacteria</taxon>
        <taxon>Candidatus Accumulibacter</taxon>
    </lineage>
</organism>
<keyword evidence="1" id="KW-1133">Transmembrane helix</keyword>
<comment type="caution">
    <text evidence="2">The sequence shown here is derived from an EMBL/GenBank/DDBJ whole genome shotgun (WGS) entry which is preliminary data.</text>
</comment>
<name>A0A011PWZ3_9PROT</name>